<dbReference type="OrthoDB" id="9762324at2"/>
<evidence type="ECO:0000259" key="3">
    <source>
        <dbReference type="Pfam" id="PF00884"/>
    </source>
</evidence>
<feature type="domain" description="Sulfatase N-terminal" evidence="3">
    <location>
        <begin position="3"/>
        <end position="335"/>
    </location>
</feature>
<keyword evidence="1" id="KW-0479">Metal-binding</keyword>
<reference evidence="4 5" key="1">
    <citation type="submission" date="2013-03" db="EMBL/GenBank/DDBJ databases">
        <title>Draft genome sequence of Gracibacillus halophilus YIM-C55.5, a moderately halophilic and thermophilic organism from the Xiaochaidamu salt lake.</title>
        <authorList>
            <person name="Sugumar T."/>
            <person name="Polireddy D.R."/>
            <person name="Antony A."/>
            <person name="Madhava Y.R."/>
            <person name="Sivakumar N."/>
        </authorList>
    </citation>
    <scope>NUCLEOTIDE SEQUENCE [LARGE SCALE GENOMIC DNA]</scope>
    <source>
        <strain evidence="4 5">YIM-C55.5</strain>
    </source>
</reference>
<evidence type="ECO:0000256" key="1">
    <source>
        <dbReference type="ARBA" id="ARBA00022723"/>
    </source>
</evidence>
<evidence type="ECO:0000313" key="5">
    <source>
        <dbReference type="Proteomes" id="UP000012283"/>
    </source>
</evidence>
<dbReference type="EMBL" id="APML01000005">
    <property type="protein sequence ID" value="ENH98134.1"/>
    <property type="molecule type" value="Genomic_DNA"/>
</dbReference>
<dbReference type="Proteomes" id="UP000012283">
    <property type="component" value="Unassembled WGS sequence"/>
</dbReference>
<organism evidence="4 5">
    <name type="scientific">Gracilibacillus halophilus YIM-C55.5</name>
    <dbReference type="NCBI Taxonomy" id="1308866"/>
    <lineage>
        <taxon>Bacteria</taxon>
        <taxon>Bacillati</taxon>
        <taxon>Bacillota</taxon>
        <taxon>Bacilli</taxon>
        <taxon>Bacillales</taxon>
        <taxon>Bacillaceae</taxon>
        <taxon>Gracilibacillus</taxon>
    </lineage>
</organism>
<dbReference type="Pfam" id="PF00884">
    <property type="entry name" value="Sulfatase"/>
    <property type="match status" value="1"/>
</dbReference>
<dbReference type="AlphaFoldDB" id="N4WFU4"/>
<dbReference type="PANTHER" id="PTHR45953:SF1">
    <property type="entry name" value="IDURONATE 2-SULFATASE"/>
    <property type="match status" value="1"/>
</dbReference>
<proteinExistence type="predicted"/>
<evidence type="ECO:0000313" key="4">
    <source>
        <dbReference type="EMBL" id="ENH98134.1"/>
    </source>
</evidence>
<name>N4WFU4_9BACI</name>
<dbReference type="eggNOG" id="COG3119">
    <property type="taxonomic scope" value="Bacteria"/>
</dbReference>
<dbReference type="RefSeq" id="WP_003463346.1">
    <property type="nucleotide sequence ID" value="NZ_APML01000005.1"/>
</dbReference>
<dbReference type="GO" id="GO:0008484">
    <property type="term" value="F:sulfuric ester hydrolase activity"/>
    <property type="evidence" value="ECO:0007669"/>
    <property type="project" value="TreeGrafter"/>
</dbReference>
<dbReference type="GO" id="GO:0005737">
    <property type="term" value="C:cytoplasm"/>
    <property type="evidence" value="ECO:0007669"/>
    <property type="project" value="TreeGrafter"/>
</dbReference>
<keyword evidence="2" id="KW-0378">Hydrolase</keyword>
<comment type="caution">
    <text evidence="4">The sequence shown here is derived from an EMBL/GenBank/DDBJ whole genome shotgun (WGS) entry which is preliminary data.</text>
</comment>
<protein>
    <submittedName>
        <fullName evidence="4">Sulfatase</fullName>
    </submittedName>
</protein>
<sequence length="591" mass="70021">MKVIQVMFDTLKRNSLNAYETSDIKTPNFDRLQKKTVQFNNFFSGSLPCMPARRDMQTGRYNFLHRGWGPMEPYDDSMPEILKQNGIYTHLVTDHKHYWRDGGATYHPRYSSYELIRGQEGDNWKAKVDKDMEIEGLDHIPEAFKKRKMASMSQDFVNREHMPNEEDHFLHRTVEAGMEFLRENKDADNWFLQIECFDPHEPFFVPEKYLQMYGLSQDDFNGWLLYSHDDYSTEQSQQMKGFYKALVTMCDAYLGKVLDYMDEHHMWEDTMLIVNTDHGLLLGEHDWWGKNIMPVYNEIAHLPFFIWYPQLGVHNESRNQLAQNIDLPATILEFFHLDRPDFMRGKSLRNVIESEDEVNHDAILFGTFGSNVNVADQEYVYMRAPIPGKEEYLYEYTLSPMRMNRRFTTDELKDAVFEHSFEFTKGVGTLKMQTSDFMGKSYQRFGNKLFNYQEDPEQKNPLNDIEKEFEMINKLKEIMTENEAPSSLFTYYGLDQIHTVEDLRKEHELLDREQEAYCKNLKFSNYNIKDGYLTVINAVNDSTIAQSLQTDFEKNIDVVTEEVLRNWIQENLEPKEKARILYQLDMTLRID</sequence>
<gene>
    <name evidence="4" type="ORF">J416_01509</name>
</gene>
<dbReference type="PANTHER" id="PTHR45953">
    <property type="entry name" value="IDURONATE 2-SULFATASE"/>
    <property type="match status" value="1"/>
</dbReference>
<dbReference type="SUPFAM" id="SSF53649">
    <property type="entry name" value="Alkaline phosphatase-like"/>
    <property type="match status" value="1"/>
</dbReference>
<dbReference type="InterPro" id="IPR000917">
    <property type="entry name" value="Sulfatase_N"/>
</dbReference>
<dbReference type="PATRIC" id="fig|1308866.3.peg.306"/>
<dbReference type="InterPro" id="IPR017850">
    <property type="entry name" value="Alkaline_phosphatase_core_sf"/>
</dbReference>
<dbReference type="CDD" id="cd16148">
    <property type="entry name" value="sulfatase_like"/>
    <property type="match status" value="1"/>
</dbReference>
<dbReference type="Gene3D" id="3.40.720.10">
    <property type="entry name" value="Alkaline Phosphatase, subunit A"/>
    <property type="match status" value="1"/>
</dbReference>
<accession>N4WFU4</accession>
<keyword evidence="5" id="KW-1185">Reference proteome</keyword>
<dbReference type="STRING" id="1308866.J416_01509"/>
<dbReference type="GO" id="GO:0046872">
    <property type="term" value="F:metal ion binding"/>
    <property type="evidence" value="ECO:0007669"/>
    <property type="project" value="UniProtKB-KW"/>
</dbReference>
<evidence type="ECO:0000256" key="2">
    <source>
        <dbReference type="ARBA" id="ARBA00022801"/>
    </source>
</evidence>